<evidence type="ECO:0000313" key="2">
    <source>
        <dbReference type="Proteomes" id="UP000592294"/>
    </source>
</evidence>
<name>A0A850RAZ3_9GAMM</name>
<dbReference type="RefSeq" id="WP_176977856.1">
    <property type="nucleotide sequence ID" value="NZ_JABZEO010000016.1"/>
</dbReference>
<gene>
    <name evidence="1" type="ORF">HW932_17910</name>
</gene>
<dbReference type="EMBL" id="JABZEO010000016">
    <property type="protein sequence ID" value="NVZ11134.1"/>
    <property type="molecule type" value="Genomic_DNA"/>
</dbReference>
<protein>
    <submittedName>
        <fullName evidence="1">Uncharacterized protein</fullName>
    </submittedName>
</protein>
<evidence type="ECO:0000313" key="1">
    <source>
        <dbReference type="EMBL" id="NVZ11134.1"/>
    </source>
</evidence>
<keyword evidence="2" id="KW-1185">Reference proteome</keyword>
<dbReference type="Proteomes" id="UP000592294">
    <property type="component" value="Unassembled WGS sequence"/>
</dbReference>
<sequence>MKIQIRDVQALRAITPAALAAYVRGEGWERLEPYGQHADVYAHPHQPELIIPRTQAIADYASVVAELIAILTEATERDALTLYRDLLGADHDVIRVRAVGNTEDGSVSLATGEGLVTQTREMLLAAACAVSNPRALYRAGANREANEYVQRVRLGQTEHGSFVVKLLAPVPPLLQASLDPAWLPFDDEPYERKVTRRLMEALTACNQAAEQATTAGMDAFERAVGVGVSANLCEAVAKLIQYADRLEVGVTWARTRPGATPHQRVRFSTSTGAILSEAARNFRERHSRPDMELFGTVYQLQRDHKEAEGRVTLRAVIDGKIQSVQTTLDEAGYSQAVQAHDQQLPVLIRGDLERSGQRWRLTSAELVSVGLGEDEDIASD</sequence>
<dbReference type="AlphaFoldDB" id="A0A850RAZ3"/>
<comment type="caution">
    <text evidence="1">The sequence shown here is derived from an EMBL/GenBank/DDBJ whole genome shotgun (WGS) entry which is preliminary data.</text>
</comment>
<organism evidence="1 2">
    <name type="scientific">Allochromatium humboldtianum</name>
    <dbReference type="NCBI Taxonomy" id="504901"/>
    <lineage>
        <taxon>Bacteria</taxon>
        <taxon>Pseudomonadati</taxon>
        <taxon>Pseudomonadota</taxon>
        <taxon>Gammaproteobacteria</taxon>
        <taxon>Chromatiales</taxon>
        <taxon>Chromatiaceae</taxon>
        <taxon>Allochromatium</taxon>
    </lineage>
</organism>
<reference evidence="1 2" key="1">
    <citation type="submission" date="2020-06" db="EMBL/GenBank/DDBJ databases">
        <title>Whole-genome sequence of Allochromatium humboldtianum DSM 21881, type strain.</title>
        <authorList>
            <person name="Kyndt J.A."/>
            <person name="Meyer T.E."/>
        </authorList>
    </citation>
    <scope>NUCLEOTIDE SEQUENCE [LARGE SCALE GENOMIC DNA]</scope>
    <source>
        <strain evidence="1 2">DSM 21881</strain>
    </source>
</reference>
<accession>A0A850RAZ3</accession>
<proteinExistence type="predicted"/>